<dbReference type="RefSeq" id="WP_191281541.1">
    <property type="nucleotide sequence ID" value="NZ_BNAI01000001.1"/>
</dbReference>
<dbReference type="Pfam" id="PF22725">
    <property type="entry name" value="GFO_IDH_MocA_C3"/>
    <property type="match status" value="1"/>
</dbReference>
<dbReference type="InterPro" id="IPR055170">
    <property type="entry name" value="GFO_IDH_MocA-like_dom"/>
</dbReference>
<dbReference type="GO" id="GO:0016491">
    <property type="term" value="F:oxidoreductase activity"/>
    <property type="evidence" value="ECO:0007669"/>
    <property type="project" value="UniProtKB-KW"/>
</dbReference>
<dbReference type="Proteomes" id="UP000617531">
    <property type="component" value="Unassembled WGS sequence"/>
</dbReference>
<keyword evidence="2" id="KW-0520">NAD</keyword>
<protein>
    <submittedName>
        <fullName evidence="5">Oxidoreductase</fullName>
    </submittedName>
</protein>
<dbReference type="AlphaFoldDB" id="A0A8J3GMP3"/>
<dbReference type="InterPro" id="IPR050463">
    <property type="entry name" value="Gfo/Idh/MocA_oxidrdct_glycsds"/>
</dbReference>
<dbReference type="PANTHER" id="PTHR43818">
    <property type="entry name" value="BCDNA.GH03377"/>
    <property type="match status" value="1"/>
</dbReference>
<feature type="domain" description="GFO/IDH/MocA-like oxidoreductase" evidence="4">
    <location>
        <begin position="131"/>
        <end position="265"/>
    </location>
</feature>
<evidence type="ECO:0000259" key="4">
    <source>
        <dbReference type="Pfam" id="PF22725"/>
    </source>
</evidence>
<evidence type="ECO:0000256" key="2">
    <source>
        <dbReference type="ARBA" id="ARBA00023027"/>
    </source>
</evidence>
<dbReference type="SUPFAM" id="SSF55347">
    <property type="entry name" value="Glyceraldehyde-3-phosphate dehydrogenase-like, C-terminal domain"/>
    <property type="match status" value="1"/>
</dbReference>
<feature type="domain" description="Gfo/Idh/MocA-like oxidoreductase N-terminal" evidence="3">
    <location>
        <begin position="6"/>
        <end position="119"/>
    </location>
</feature>
<dbReference type="PANTHER" id="PTHR43818:SF11">
    <property type="entry name" value="BCDNA.GH03377"/>
    <property type="match status" value="1"/>
</dbReference>
<evidence type="ECO:0000313" key="5">
    <source>
        <dbReference type="EMBL" id="GHF05241.1"/>
    </source>
</evidence>
<reference evidence="5" key="2">
    <citation type="submission" date="2020-09" db="EMBL/GenBank/DDBJ databases">
        <authorList>
            <person name="Sun Q."/>
            <person name="Zhou Y."/>
        </authorList>
    </citation>
    <scope>NUCLEOTIDE SEQUENCE</scope>
    <source>
        <strain evidence="5">CGMCC 1.16548</strain>
    </source>
</reference>
<accession>A0A8J3GMP3</accession>
<evidence type="ECO:0000259" key="3">
    <source>
        <dbReference type="Pfam" id="PF01408"/>
    </source>
</evidence>
<reference evidence="5" key="1">
    <citation type="journal article" date="2014" name="Int. J. Syst. Evol. Microbiol.">
        <title>Complete genome sequence of Corynebacterium casei LMG S-19264T (=DSM 44701T), isolated from a smear-ripened cheese.</title>
        <authorList>
            <consortium name="US DOE Joint Genome Institute (JGI-PGF)"/>
            <person name="Walter F."/>
            <person name="Albersmeier A."/>
            <person name="Kalinowski J."/>
            <person name="Ruckert C."/>
        </authorList>
    </citation>
    <scope>NUCLEOTIDE SEQUENCE</scope>
    <source>
        <strain evidence="5">CGMCC 1.16548</strain>
    </source>
</reference>
<keyword evidence="1" id="KW-0560">Oxidoreductase</keyword>
<comment type="caution">
    <text evidence="5">The sequence shown here is derived from an EMBL/GenBank/DDBJ whole genome shotgun (WGS) entry which is preliminary data.</text>
</comment>
<dbReference type="InterPro" id="IPR036291">
    <property type="entry name" value="NAD(P)-bd_dom_sf"/>
</dbReference>
<gene>
    <name evidence="5" type="ORF">GCM10011600_02160</name>
</gene>
<proteinExistence type="predicted"/>
<name>A0A8J3GMP3_9MICO</name>
<dbReference type="EMBL" id="BNAI01000001">
    <property type="protein sequence ID" value="GHF05241.1"/>
    <property type="molecule type" value="Genomic_DNA"/>
</dbReference>
<organism evidence="5 6">
    <name type="scientific">Pseudolysinimonas yzui</name>
    <dbReference type="NCBI Taxonomy" id="2708254"/>
    <lineage>
        <taxon>Bacteria</taxon>
        <taxon>Bacillati</taxon>
        <taxon>Actinomycetota</taxon>
        <taxon>Actinomycetes</taxon>
        <taxon>Micrococcales</taxon>
        <taxon>Microbacteriaceae</taxon>
        <taxon>Pseudolysinimonas</taxon>
    </lineage>
</organism>
<dbReference type="GO" id="GO:0000166">
    <property type="term" value="F:nucleotide binding"/>
    <property type="evidence" value="ECO:0007669"/>
    <property type="project" value="InterPro"/>
</dbReference>
<evidence type="ECO:0000256" key="1">
    <source>
        <dbReference type="ARBA" id="ARBA00023002"/>
    </source>
</evidence>
<dbReference type="Gene3D" id="3.30.360.10">
    <property type="entry name" value="Dihydrodipicolinate Reductase, domain 2"/>
    <property type="match status" value="1"/>
</dbReference>
<dbReference type="Pfam" id="PF01408">
    <property type="entry name" value="GFO_IDH_MocA"/>
    <property type="match status" value="1"/>
</dbReference>
<sequence length="362" mass="37598">MGEPHRIGVIGLGVISGAYLETIADHPRIRISRVADLDATRAENLAGRLDGSRAVSVPELLADPEVDTVLNLTIPAAHAEIALACIENGKDVFGEKPLAPTTEEGRAILAAASAAGVAVGSAPDTVLGTGIQTARHAVEAGRIGRPVSAFATWLSSGHEAWHPNPDFYYLPGGGPVLDMGPYYVTSLVHLLGPVVAVSGVATRTRNTRTIGSGPRAGEVIPVEVATHVSGLLEHANGAVSTVAFGFDTIRSSAHPIEVHGEEGSLLVPDPNRFDGDVRLAVRGGDDWQTCTPSAGYVDGARGVGLLDFIAGHRRASGAMALHVLEVLNGILEAAELGRRVDVSSAVDIPTLVPLTPAEAWQR</sequence>
<dbReference type="Gene3D" id="3.40.50.720">
    <property type="entry name" value="NAD(P)-binding Rossmann-like Domain"/>
    <property type="match status" value="1"/>
</dbReference>
<dbReference type="SUPFAM" id="SSF51735">
    <property type="entry name" value="NAD(P)-binding Rossmann-fold domains"/>
    <property type="match status" value="1"/>
</dbReference>
<keyword evidence="6" id="KW-1185">Reference proteome</keyword>
<dbReference type="InterPro" id="IPR000683">
    <property type="entry name" value="Gfo/Idh/MocA-like_OxRdtase_N"/>
</dbReference>
<evidence type="ECO:0000313" key="6">
    <source>
        <dbReference type="Proteomes" id="UP000617531"/>
    </source>
</evidence>